<dbReference type="InterPro" id="IPR039519">
    <property type="entry name" value="YokE-like_PH"/>
</dbReference>
<sequence length="191" mass="22255">METLRTAQQMYEYHKANNLGEIFKEKEMLKHYQLIEADLKPNEYVIVPFIGRRAKRLQNGKYESSSYSVFCLTNQRLMQARKGWINEEQQQVSLNFLNDVTMQKRLIMGYVIIDTAKEEIIVETGSVCVENIYKALSEALHLLKQSETIIQQPATITETNDKTKEQLQVLKGLYEQKVLTTEQFVESVLKL</sequence>
<protein>
    <recommendedName>
        <fullName evidence="1">YokE-like PH domain-containing protein</fullName>
    </recommendedName>
</protein>
<evidence type="ECO:0000259" key="1">
    <source>
        <dbReference type="Pfam" id="PF14470"/>
    </source>
</evidence>
<reference evidence="2" key="1">
    <citation type="submission" date="2024-03" db="EMBL/GenBank/DDBJ databases">
        <title>Diverse circular DNA viruses in blood, oral, and fecal samples of captive lemurs.</title>
        <authorList>
            <person name="Paietta E.N."/>
            <person name="Kraberger S."/>
            <person name="Lund M.C."/>
            <person name="Custer J.M."/>
            <person name="Vargas K.M."/>
            <person name="Ehmke E.E."/>
            <person name="Yoder A.D."/>
            <person name="Varsani A."/>
        </authorList>
    </citation>
    <scope>NUCLEOTIDE SEQUENCE</scope>
    <source>
        <strain evidence="2">Duke_24FS_3</strain>
    </source>
</reference>
<dbReference type="Pfam" id="PF14470">
    <property type="entry name" value="bPH_3"/>
    <property type="match status" value="1"/>
</dbReference>
<name>A0AAU8B0D6_9CAUD</name>
<organism evidence="2">
    <name type="scientific">Dulem virus 36</name>
    <dbReference type="NCBI Taxonomy" id="3145754"/>
    <lineage>
        <taxon>Viruses</taxon>
        <taxon>Duplodnaviria</taxon>
        <taxon>Heunggongvirae</taxon>
        <taxon>Uroviricota</taxon>
        <taxon>Caudoviricetes</taxon>
    </lineage>
</organism>
<dbReference type="EMBL" id="PP511521">
    <property type="protein sequence ID" value="XCD05049.1"/>
    <property type="molecule type" value="Genomic_DNA"/>
</dbReference>
<proteinExistence type="predicted"/>
<accession>A0AAU8B0D6</accession>
<feature type="domain" description="YokE-like PH" evidence="1">
    <location>
        <begin position="39"/>
        <end position="136"/>
    </location>
</feature>
<evidence type="ECO:0000313" key="2">
    <source>
        <dbReference type="EMBL" id="XCD05049.1"/>
    </source>
</evidence>